<dbReference type="EMBL" id="JBJUIK010000010">
    <property type="protein sequence ID" value="KAL3516430.1"/>
    <property type="molecule type" value="Genomic_DNA"/>
</dbReference>
<gene>
    <name evidence="1" type="ORF">ACH5RR_023332</name>
</gene>
<protein>
    <submittedName>
        <fullName evidence="1">Uncharacterized protein</fullName>
    </submittedName>
</protein>
<reference evidence="1 2" key="1">
    <citation type="submission" date="2024-11" db="EMBL/GenBank/DDBJ databases">
        <title>A near-complete genome assembly of Cinchona calisaya.</title>
        <authorList>
            <person name="Lian D.C."/>
            <person name="Zhao X.W."/>
            <person name="Wei L."/>
        </authorList>
    </citation>
    <scope>NUCLEOTIDE SEQUENCE [LARGE SCALE GENOMIC DNA]</scope>
    <source>
        <tissue evidence="1">Nenye</tissue>
    </source>
</reference>
<comment type="caution">
    <text evidence="1">The sequence shown here is derived from an EMBL/GenBank/DDBJ whole genome shotgun (WGS) entry which is preliminary data.</text>
</comment>
<evidence type="ECO:0000313" key="2">
    <source>
        <dbReference type="Proteomes" id="UP001630127"/>
    </source>
</evidence>
<evidence type="ECO:0000313" key="1">
    <source>
        <dbReference type="EMBL" id="KAL3516430.1"/>
    </source>
</evidence>
<keyword evidence="2" id="KW-1185">Reference proteome</keyword>
<dbReference type="AlphaFoldDB" id="A0ABD2ZDM9"/>
<dbReference type="Proteomes" id="UP001630127">
    <property type="component" value="Unassembled WGS sequence"/>
</dbReference>
<accession>A0ABD2ZDM9</accession>
<proteinExistence type="predicted"/>
<name>A0ABD2ZDM9_9GENT</name>
<organism evidence="1 2">
    <name type="scientific">Cinchona calisaya</name>
    <dbReference type="NCBI Taxonomy" id="153742"/>
    <lineage>
        <taxon>Eukaryota</taxon>
        <taxon>Viridiplantae</taxon>
        <taxon>Streptophyta</taxon>
        <taxon>Embryophyta</taxon>
        <taxon>Tracheophyta</taxon>
        <taxon>Spermatophyta</taxon>
        <taxon>Magnoliopsida</taxon>
        <taxon>eudicotyledons</taxon>
        <taxon>Gunneridae</taxon>
        <taxon>Pentapetalae</taxon>
        <taxon>asterids</taxon>
        <taxon>lamiids</taxon>
        <taxon>Gentianales</taxon>
        <taxon>Rubiaceae</taxon>
        <taxon>Cinchonoideae</taxon>
        <taxon>Cinchoneae</taxon>
        <taxon>Cinchona</taxon>
    </lineage>
</organism>
<sequence>MKYPKFKEVQFHNWYDIFSGNPIRKFCSKLKALKAGLKEFDKEFYGSTPNKVQQLKRYLEQIQKDLQNHPYEIHLQQVEKKCMVQYAEMILAKEMLAKDKARIQWLKEGDRNTRFYHRTIKSHQTRNMILTLLDNNGGRI</sequence>